<reference evidence="5 6" key="1">
    <citation type="submission" date="2016-09" db="EMBL/GenBank/DDBJ databases">
        <title>Draft genome sequence for the type strain of Desulfuribacillus alkaliarsenatis AHT28, an obligately anaerobic, sulfidogenic bacterium isolated from Russian soda lake sediments.</title>
        <authorList>
            <person name="Abin C.A."/>
            <person name="Hollibaugh J.T."/>
        </authorList>
    </citation>
    <scope>NUCLEOTIDE SEQUENCE [LARGE SCALE GENOMIC DNA]</scope>
    <source>
        <strain evidence="5 6">AHT28</strain>
    </source>
</reference>
<evidence type="ECO:0000256" key="4">
    <source>
        <dbReference type="SAM" id="MobiDB-lite"/>
    </source>
</evidence>
<dbReference type="SUPFAM" id="SSF50249">
    <property type="entry name" value="Nucleic acid-binding proteins"/>
    <property type="match status" value="1"/>
</dbReference>
<dbReference type="Proteomes" id="UP000094296">
    <property type="component" value="Unassembled WGS sequence"/>
</dbReference>
<keyword evidence="2" id="KW-0235">DNA replication</keyword>
<dbReference type="OrthoDB" id="9809878at2"/>
<proteinExistence type="inferred from homology"/>
<evidence type="ECO:0000313" key="6">
    <source>
        <dbReference type="Proteomes" id="UP000094296"/>
    </source>
</evidence>
<evidence type="ECO:0000313" key="5">
    <source>
        <dbReference type="EMBL" id="OEF97334.1"/>
    </source>
</evidence>
<dbReference type="InterPro" id="IPR011344">
    <property type="entry name" value="ssDNA-bd"/>
</dbReference>
<dbReference type="InterPro" id="IPR000424">
    <property type="entry name" value="Primosome_PriB/ssb"/>
</dbReference>
<dbReference type="NCBIfam" id="TIGR00621">
    <property type="entry name" value="ssb"/>
    <property type="match status" value="1"/>
</dbReference>
<keyword evidence="1 2" id="KW-0238">DNA-binding</keyword>
<feature type="short sequence motif" description="Important for interaction with partner proteins" evidence="2">
    <location>
        <begin position="147"/>
        <end position="152"/>
    </location>
</feature>
<comment type="function">
    <text evidence="2">Plays an important role in DNA replication, recombination and repair. Binds to ssDNA and to an array of partner proteins to recruit them to their sites of action during DNA metabolism.</text>
</comment>
<dbReference type="PROSITE" id="PS50935">
    <property type="entry name" value="SSB"/>
    <property type="match status" value="1"/>
</dbReference>
<dbReference type="GO" id="GO:0006310">
    <property type="term" value="P:DNA recombination"/>
    <property type="evidence" value="ECO:0007669"/>
    <property type="project" value="UniProtKB-UniRule"/>
</dbReference>
<feature type="compositionally biased region" description="Polar residues" evidence="4">
    <location>
        <begin position="111"/>
        <end position="130"/>
    </location>
</feature>
<dbReference type="RefSeq" id="WP_069642732.1">
    <property type="nucleotide sequence ID" value="NZ_MIJE01000011.1"/>
</dbReference>
<sequence length="152" mass="16913">MINKVVLIGRLGADPELRYTQQGTAVASFNIAVNRRTKKQDGSRETDWITIVAWQQQAELCAQYLKKGSQIAVEGRIQTGSYENKDGQRVRTFEVVAENVQFLDRAGDGEQGSSGPRSFQSQGQDNTNRSSNKDPFANNDKVIDISDDDLPF</sequence>
<comment type="caution">
    <text evidence="2">Lacks conserved residue(s) required for the propagation of feature annotation.</text>
</comment>
<comment type="subunit">
    <text evidence="2">Homotetramer.</text>
</comment>
<comment type="caution">
    <text evidence="5">The sequence shown here is derived from an EMBL/GenBank/DDBJ whole genome shotgun (WGS) entry which is preliminary data.</text>
</comment>
<dbReference type="GO" id="GO:0009295">
    <property type="term" value="C:nucleoid"/>
    <property type="evidence" value="ECO:0007669"/>
    <property type="project" value="TreeGrafter"/>
</dbReference>
<gene>
    <name evidence="5" type="ORF">BHF68_03730</name>
</gene>
<dbReference type="AlphaFoldDB" id="A0A1E5G2Y0"/>
<evidence type="ECO:0000256" key="1">
    <source>
        <dbReference type="ARBA" id="ARBA00023125"/>
    </source>
</evidence>
<evidence type="ECO:0000256" key="2">
    <source>
        <dbReference type="HAMAP-Rule" id="MF_00984"/>
    </source>
</evidence>
<accession>A0A1E5G2Y0</accession>
<protein>
    <recommendedName>
        <fullName evidence="2 3">Single-stranded DNA-binding protein</fullName>
        <shortName evidence="2">SSB</shortName>
    </recommendedName>
</protein>
<dbReference type="HAMAP" id="MF_00984">
    <property type="entry name" value="SSB"/>
    <property type="match status" value="1"/>
</dbReference>
<dbReference type="InterPro" id="IPR012340">
    <property type="entry name" value="NA-bd_OB-fold"/>
</dbReference>
<organism evidence="5 6">
    <name type="scientific">Desulfuribacillus alkaliarsenatis</name>
    <dbReference type="NCBI Taxonomy" id="766136"/>
    <lineage>
        <taxon>Bacteria</taxon>
        <taxon>Bacillati</taxon>
        <taxon>Bacillota</taxon>
        <taxon>Desulfuribacillia</taxon>
        <taxon>Desulfuribacillales</taxon>
        <taxon>Desulfuribacillaceae</taxon>
        <taxon>Desulfuribacillus</taxon>
    </lineage>
</organism>
<dbReference type="Pfam" id="PF00436">
    <property type="entry name" value="SSB"/>
    <property type="match status" value="1"/>
</dbReference>
<evidence type="ECO:0000256" key="3">
    <source>
        <dbReference type="PIRNR" id="PIRNR002070"/>
    </source>
</evidence>
<dbReference type="Gene3D" id="2.40.50.140">
    <property type="entry name" value="Nucleic acid-binding proteins"/>
    <property type="match status" value="1"/>
</dbReference>
<feature type="region of interest" description="Disordered" evidence="4">
    <location>
        <begin position="104"/>
        <end position="152"/>
    </location>
</feature>
<dbReference type="STRING" id="766136.BHF68_03730"/>
<keyword evidence="2" id="KW-0227">DNA damage</keyword>
<name>A0A1E5G2Y0_9FIRM</name>
<dbReference type="EMBL" id="MIJE01000011">
    <property type="protein sequence ID" value="OEF97334.1"/>
    <property type="molecule type" value="Genomic_DNA"/>
</dbReference>
<keyword evidence="2" id="KW-0234">DNA repair</keyword>
<keyword evidence="2" id="KW-0233">DNA recombination</keyword>
<keyword evidence="6" id="KW-1185">Reference proteome</keyword>
<dbReference type="GO" id="GO:0006281">
    <property type="term" value="P:DNA repair"/>
    <property type="evidence" value="ECO:0007669"/>
    <property type="project" value="UniProtKB-UniRule"/>
</dbReference>
<dbReference type="GO" id="GO:0006260">
    <property type="term" value="P:DNA replication"/>
    <property type="evidence" value="ECO:0007669"/>
    <property type="project" value="UniProtKB-UniRule"/>
</dbReference>
<dbReference type="PIRSF" id="PIRSF002070">
    <property type="entry name" value="SSB"/>
    <property type="match status" value="1"/>
</dbReference>
<dbReference type="CDD" id="cd04496">
    <property type="entry name" value="SSB_OBF"/>
    <property type="match status" value="1"/>
</dbReference>
<dbReference type="GO" id="GO:0003697">
    <property type="term" value="F:single-stranded DNA binding"/>
    <property type="evidence" value="ECO:0007669"/>
    <property type="project" value="UniProtKB-UniRule"/>
</dbReference>
<dbReference type="PANTHER" id="PTHR10302">
    <property type="entry name" value="SINGLE-STRANDED DNA-BINDING PROTEIN"/>
    <property type="match status" value="1"/>
</dbReference>
<dbReference type="PANTHER" id="PTHR10302:SF27">
    <property type="entry name" value="SINGLE-STRANDED DNA-BINDING PROTEIN"/>
    <property type="match status" value="1"/>
</dbReference>